<dbReference type="Proteomes" id="UP000249248">
    <property type="component" value="Unassembled WGS sequence"/>
</dbReference>
<proteinExistence type="predicted"/>
<keyword evidence="1" id="KW-1133">Transmembrane helix</keyword>
<comment type="caution">
    <text evidence="2">The sequence shown here is derived from an EMBL/GenBank/DDBJ whole genome shotgun (WGS) entry which is preliminary data.</text>
</comment>
<keyword evidence="1" id="KW-0472">Membrane</keyword>
<accession>A0A2W1MYE3</accession>
<evidence type="ECO:0000256" key="1">
    <source>
        <dbReference type="SAM" id="Phobius"/>
    </source>
</evidence>
<dbReference type="EMBL" id="QKSB01000044">
    <property type="protein sequence ID" value="PZE15571.1"/>
    <property type="molecule type" value="Genomic_DNA"/>
</dbReference>
<feature type="transmembrane region" description="Helical" evidence="1">
    <location>
        <begin position="55"/>
        <end position="71"/>
    </location>
</feature>
<keyword evidence="3" id="KW-1185">Reference proteome</keyword>
<sequence length="90" mass="10457">MPRLVRAEGQYALDFALDAIDFIKVFIIWAVLVLFSIKILNYIKVNKLSKRNKTIIWLSTGLVALFIWSMIKHDSRPYEGPIDSIFNKMP</sequence>
<evidence type="ECO:0000313" key="2">
    <source>
        <dbReference type="EMBL" id="PZE15571.1"/>
    </source>
</evidence>
<evidence type="ECO:0000313" key="3">
    <source>
        <dbReference type="Proteomes" id="UP000249248"/>
    </source>
</evidence>
<keyword evidence="1" id="KW-0812">Transmembrane</keyword>
<gene>
    <name evidence="2" type="ORF">DNU06_17395</name>
</gene>
<feature type="transmembrane region" description="Helical" evidence="1">
    <location>
        <begin position="22"/>
        <end position="43"/>
    </location>
</feature>
<reference evidence="2 3" key="1">
    <citation type="submission" date="2018-06" db="EMBL/GenBank/DDBJ databases">
        <title>The draft genome sequence of Crocinitomix sp. SM1701.</title>
        <authorList>
            <person name="Zhang X."/>
        </authorList>
    </citation>
    <scope>NUCLEOTIDE SEQUENCE [LARGE SCALE GENOMIC DNA]</scope>
    <source>
        <strain evidence="2 3">SM1701</strain>
    </source>
</reference>
<name>A0A2W1MYE3_9FLAO</name>
<protein>
    <submittedName>
        <fullName evidence="2">Uncharacterized protein</fullName>
    </submittedName>
</protein>
<organism evidence="2 3">
    <name type="scientific">Putridiphycobacter roseus</name>
    <dbReference type="NCBI Taxonomy" id="2219161"/>
    <lineage>
        <taxon>Bacteria</taxon>
        <taxon>Pseudomonadati</taxon>
        <taxon>Bacteroidota</taxon>
        <taxon>Flavobacteriia</taxon>
        <taxon>Flavobacteriales</taxon>
        <taxon>Crocinitomicaceae</taxon>
        <taxon>Putridiphycobacter</taxon>
    </lineage>
</organism>
<dbReference type="AlphaFoldDB" id="A0A2W1MYE3"/>